<feature type="signal peptide" evidence="1">
    <location>
        <begin position="1"/>
        <end position="28"/>
    </location>
</feature>
<organism evidence="2">
    <name type="scientific">Faucicola osloensis</name>
    <name type="common">Moraxella osloensis</name>
    <dbReference type="NCBI Taxonomy" id="34062"/>
    <lineage>
        <taxon>Bacteria</taxon>
        <taxon>Pseudomonadati</taxon>
        <taxon>Pseudomonadota</taxon>
        <taxon>Gammaproteobacteria</taxon>
        <taxon>Moraxellales</taxon>
        <taxon>Moraxellaceae</taxon>
        <taxon>Faucicola</taxon>
    </lineage>
</organism>
<reference evidence="2" key="1">
    <citation type="submission" date="2019-04" db="EMBL/GenBank/DDBJ databases">
        <title>Moraxella osloensis CCUG 73412, isolated from corneal scrapings as causative agent of keratitis.</title>
        <authorList>
            <person name="Connolly G."/>
            <person name="Jaen-Luchoro D."/>
            <person name="Pinyeiro-Iglesias B."/>
            <person name="Curry A."/>
            <person name="Knowles S."/>
            <person name="Moore E.R.B."/>
        </authorList>
    </citation>
    <scope>NUCLEOTIDE SEQUENCE</scope>
    <source>
        <strain evidence="2">CCUG 73412</strain>
    </source>
</reference>
<protein>
    <submittedName>
        <fullName evidence="2">Uncharacterized protein</fullName>
    </submittedName>
</protein>
<evidence type="ECO:0000256" key="1">
    <source>
        <dbReference type="SAM" id="SignalP"/>
    </source>
</evidence>
<proteinExistence type="predicted"/>
<name>A0AAW6TFJ2_FAUOS</name>
<dbReference type="AlphaFoldDB" id="A0AAW6TFJ2"/>
<evidence type="ECO:0000313" key="2">
    <source>
        <dbReference type="EMBL" id="MDI4510673.1"/>
    </source>
</evidence>
<comment type="caution">
    <text evidence="2">The sequence shown here is derived from an EMBL/GenBank/DDBJ whole genome shotgun (WGS) entry which is preliminary data.</text>
</comment>
<dbReference type="EMBL" id="SSCJ01000011">
    <property type="protein sequence ID" value="MDI4510673.1"/>
    <property type="molecule type" value="Genomic_DNA"/>
</dbReference>
<accession>A0AAW6TFJ2</accession>
<gene>
    <name evidence="2" type="ORF">E6P75_10735</name>
</gene>
<keyword evidence="1" id="KW-0732">Signal</keyword>
<sequence>MLTKAFKYLPHKFLMGTVTVFVTNMAQATITSGMGQFFINGSTTNNSTSTFPVTGTYKDPTTGQTGKFQLDKVNQTGYAGAMVYVADTTGNRNGLQIRNESDTSGNNGGDSFSFKLTITPDNAFSIPSVKIAQTSYDDTNFTYAGNRDDGNSEVAQAKLSYTPSALNNTTTTAATLVTNPAVPFFYNAMGDYFMGKYNTYSPNFFYFTSYISNTTGEQVRVDDTATQLYYYRLPELTNNSSATIGTKDQSMKMYSTNSNPATFQMTWNSSPHYGSLPTNMSPNNIFKSTSTAPNNQTTYQTYKGTSINSSDTYVIYGIANKDSQYQINVVNPASVTIAHTYKMLGSSGTAGNIIGESFREWIAFGISSASVYQFSGIIFNDNGGIASDLNVPSTDTYPTTAPNTQYFNGVYDPSVGEKGIYETGLQVQLATGCNTSTPTIIRTIDVNADGTYTINATQAEMSGASNVCIIEKEPYNSTSKTYNLTSYPVDTNNNQQNINFASGTYTYSGINFGEVSQNNAGLVLVKKQFWNNCNIDNTTMTTASNYTTATQTNSSNAKVAINKCVAYQLTAVNRSNLTSALTGIQIKDAIPKKGVNNSTVTSILVAPTDTTTSNFNINFSSGVTGAVTGLGQNGTVVSNTLSSLAKGGSQSLYFNTQYDSSLP</sequence>
<feature type="chain" id="PRO_5043330758" evidence="1">
    <location>
        <begin position="29"/>
        <end position="663"/>
    </location>
</feature>